<protein>
    <submittedName>
        <fullName evidence="2">Uncharacterized protein</fullName>
    </submittedName>
</protein>
<reference evidence="2 3" key="1">
    <citation type="journal article" date="2020" name="Syst. Appl. Microbiol.">
        <title>Arthrospiribacter ruber gen. nov., sp. nov., a novel bacterium isolated from Arthrospira cultures.</title>
        <authorList>
            <person name="Waleron M."/>
            <person name="Misztak A."/>
            <person name="Waleron M.M."/>
            <person name="Furmaniak M."/>
            <person name="Mrozik A."/>
            <person name="Waleron K."/>
        </authorList>
    </citation>
    <scope>NUCLEOTIDE SEQUENCE [LARGE SCALE GENOMIC DNA]</scope>
    <source>
        <strain evidence="2 3">DPMB0001</strain>
    </source>
</reference>
<evidence type="ECO:0000256" key="1">
    <source>
        <dbReference type="SAM" id="Phobius"/>
    </source>
</evidence>
<dbReference type="RefSeq" id="WP_219288224.1">
    <property type="nucleotide sequence ID" value="NZ_RPHB01000003.1"/>
</dbReference>
<evidence type="ECO:0000313" key="2">
    <source>
        <dbReference type="EMBL" id="MBW3467819.1"/>
    </source>
</evidence>
<dbReference type="AlphaFoldDB" id="A0A951IX42"/>
<comment type="caution">
    <text evidence="2">The sequence shown here is derived from an EMBL/GenBank/DDBJ whole genome shotgun (WGS) entry which is preliminary data.</text>
</comment>
<dbReference type="EMBL" id="RPHB01000003">
    <property type="protein sequence ID" value="MBW3467819.1"/>
    <property type="molecule type" value="Genomic_DNA"/>
</dbReference>
<feature type="transmembrane region" description="Helical" evidence="1">
    <location>
        <begin position="86"/>
        <end position="104"/>
    </location>
</feature>
<sequence>MKYTTIYHENNKIEIYNSLLGKETIKVNDQVVSSKYSIFGANHIFSLKENEALNHYQIQISLGINGVVYDLYKNDKPIIESEKGGCMTFIIISLFVVGVIIGLLKTKGVL</sequence>
<name>A0A951IX42_9BACT</name>
<keyword evidence="1" id="KW-0812">Transmembrane</keyword>
<gene>
    <name evidence="2" type="ORF">EGN73_08315</name>
</gene>
<organism evidence="2 3">
    <name type="scientific">Arthrospiribacter ruber</name>
    <dbReference type="NCBI Taxonomy" id="2487934"/>
    <lineage>
        <taxon>Bacteria</taxon>
        <taxon>Pseudomonadati</taxon>
        <taxon>Bacteroidota</taxon>
        <taxon>Cytophagia</taxon>
        <taxon>Cytophagales</taxon>
        <taxon>Cyclobacteriaceae</taxon>
        <taxon>Arthrospiribacter</taxon>
    </lineage>
</organism>
<keyword evidence="3" id="KW-1185">Reference proteome</keyword>
<keyword evidence="1" id="KW-0472">Membrane</keyword>
<keyword evidence="1" id="KW-1133">Transmembrane helix</keyword>
<dbReference type="Proteomes" id="UP000727490">
    <property type="component" value="Unassembled WGS sequence"/>
</dbReference>
<proteinExistence type="predicted"/>
<evidence type="ECO:0000313" key="3">
    <source>
        <dbReference type="Proteomes" id="UP000727490"/>
    </source>
</evidence>
<accession>A0A951IX42</accession>